<protein>
    <submittedName>
        <fullName evidence="1">Uncharacterized protein</fullName>
    </submittedName>
</protein>
<comment type="caution">
    <text evidence="1">The sequence shown here is derived from an EMBL/GenBank/DDBJ whole genome shotgun (WGS) entry which is preliminary data.</text>
</comment>
<accession>A0A7J0FFK3</accession>
<dbReference type="Proteomes" id="UP000585474">
    <property type="component" value="Unassembled WGS sequence"/>
</dbReference>
<gene>
    <name evidence="1" type="ORF">Acr_12g0000150</name>
</gene>
<keyword evidence="2" id="KW-1185">Reference proteome</keyword>
<dbReference type="AlphaFoldDB" id="A0A7J0FFK3"/>
<reference evidence="1 2" key="1">
    <citation type="submission" date="2019-07" db="EMBL/GenBank/DDBJ databases">
        <title>De Novo Assembly of kiwifruit Actinidia rufa.</title>
        <authorList>
            <person name="Sugita-Konishi S."/>
            <person name="Sato K."/>
            <person name="Mori E."/>
            <person name="Abe Y."/>
            <person name="Kisaki G."/>
            <person name="Hamano K."/>
            <person name="Suezawa K."/>
            <person name="Otani M."/>
            <person name="Fukuda T."/>
            <person name="Manabe T."/>
            <person name="Gomi K."/>
            <person name="Tabuchi M."/>
            <person name="Akimitsu K."/>
            <person name="Kataoka I."/>
        </authorList>
    </citation>
    <scope>NUCLEOTIDE SEQUENCE [LARGE SCALE GENOMIC DNA]</scope>
    <source>
        <strain evidence="2">cv. Fuchu</strain>
    </source>
</reference>
<dbReference type="EMBL" id="BJWL01000012">
    <property type="protein sequence ID" value="GFY97474.1"/>
    <property type="molecule type" value="Genomic_DNA"/>
</dbReference>
<sequence>MSDVKPTSSSVRTMPRDIPHFLIFREGTSANPRAAFGHEASMVNNLVIAKILSKASCCPPTKRWQKVVAGLKKYKDNSNVIVEKFKKEMVKLKMREIIAKKLATDDFKASEEYKEIIKGAASSYFGETSDQCKKQINLLFSDLDVNDRQMDPNLIDGDEEEDAT</sequence>
<name>A0A7J0FFK3_9ERIC</name>
<organism evidence="1 2">
    <name type="scientific">Actinidia rufa</name>
    <dbReference type="NCBI Taxonomy" id="165716"/>
    <lineage>
        <taxon>Eukaryota</taxon>
        <taxon>Viridiplantae</taxon>
        <taxon>Streptophyta</taxon>
        <taxon>Embryophyta</taxon>
        <taxon>Tracheophyta</taxon>
        <taxon>Spermatophyta</taxon>
        <taxon>Magnoliopsida</taxon>
        <taxon>eudicotyledons</taxon>
        <taxon>Gunneridae</taxon>
        <taxon>Pentapetalae</taxon>
        <taxon>asterids</taxon>
        <taxon>Ericales</taxon>
        <taxon>Actinidiaceae</taxon>
        <taxon>Actinidia</taxon>
    </lineage>
</organism>
<evidence type="ECO:0000313" key="2">
    <source>
        <dbReference type="Proteomes" id="UP000585474"/>
    </source>
</evidence>
<evidence type="ECO:0000313" key="1">
    <source>
        <dbReference type="EMBL" id="GFY97474.1"/>
    </source>
</evidence>
<proteinExistence type="predicted"/>